<dbReference type="OrthoDB" id="421002at2759"/>
<dbReference type="EnsemblPlants" id="Pp3c11_17490V3.1">
    <property type="protein sequence ID" value="Pp3c11_17490V3.1"/>
    <property type="gene ID" value="Pp3c11_17490"/>
</dbReference>
<dbReference type="STRING" id="3218.A0A2K1JV30"/>
<dbReference type="EMBL" id="ABEU02000011">
    <property type="protein sequence ID" value="PNR45382.1"/>
    <property type="molecule type" value="Genomic_DNA"/>
</dbReference>
<reference evidence="11" key="3">
    <citation type="submission" date="2020-12" db="UniProtKB">
        <authorList>
            <consortium name="EnsemblPlants"/>
        </authorList>
    </citation>
    <scope>IDENTIFICATION</scope>
</reference>
<evidence type="ECO:0000256" key="8">
    <source>
        <dbReference type="ARBA" id="ARBA00023256"/>
    </source>
</evidence>
<evidence type="ECO:0000256" key="9">
    <source>
        <dbReference type="HAMAP-Rule" id="MF_03101"/>
    </source>
</evidence>
<keyword evidence="3 9" id="KW-0479">Metal-binding</keyword>
<evidence type="ECO:0000313" key="12">
    <source>
        <dbReference type="Proteomes" id="UP000006727"/>
    </source>
</evidence>
<keyword evidence="12" id="KW-1185">Reference proteome</keyword>
<gene>
    <name evidence="11" type="primary">LOC112288669</name>
    <name evidence="10" type="ORF">PHYPA_015153</name>
</gene>
<feature type="binding site" evidence="9">
    <location>
        <position position="84"/>
    </location>
    <ligand>
        <name>Fe cation</name>
        <dbReference type="ChEBI" id="CHEBI:24875"/>
        <label>1</label>
    </ligand>
</feature>
<dbReference type="EC" id="1.14.99.29" evidence="9"/>
<dbReference type="InterPro" id="IPR016024">
    <property type="entry name" value="ARM-type_fold"/>
</dbReference>
<evidence type="ECO:0000256" key="4">
    <source>
        <dbReference type="ARBA" id="ARBA00022737"/>
    </source>
</evidence>
<dbReference type="Pfam" id="PF13646">
    <property type="entry name" value="HEAT_2"/>
    <property type="match status" value="2"/>
</dbReference>
<evidence type="ECO:0000256" key="7">
    <source>
        <dbReference type="ARBA" id="ARBA00023033"/>
    </source>
</evidence>
<feature type="binding site" evidence="9">
    <location>
        <position position="118"/>
    </location>
    <ligand>
        <name>Fe cation</name>
        <dbReference type="ChEBI" id="CHEBI:24875"/>
        <label>1</label>
    </ligand>
</feature>
<dbReference type="GO" id="GO:0016491">
    <property type="term" value="F:oxidoreductase activity"/>
    <property type="evidence" value="ECO:0000318"/>
    <property type="project" value="GO_Central"/>
</dbReference>
<evidence type="ECO:0000313" key="11">
    <source>
        <dbReference type="EnsemblPlants" id="Pp3c11_17490V3.1"/>
    </source>
</evidence>
<dbReference type="PANTHER" id="PTHR12697:SF5">
    <property type="entry name" value="DEOXYHYPUSINE HYDROXYLASE"/>
    <property type="match status" value="1"/>
</dbReference>
<dbReference type="InterPro" id="IPR027517">
    <property type="entry name" value="Deoxyhypusine_hydroxylase"/>
</dbReference>
<dbReference type="RefSeq" id="XP_024388901.1">
    <property type="nucleotide sequence ID" value="XM_024533133.2"/>
</dbReference>
<dbReference type="AlphaFoldDB" id="A0A2K1JV30"/>
<reference evidence="10 12" key="1">
    <citation type="journal article" date="2008" name="Science">
        <title>The Physcomitrella genome reveals evolutionary insights into the conquest of land by plants.</title>
        <authorList>
            <person name="Rensing S."/>
            <person name="Lang D."/>
            <person name="Zimmer A."/>
            <person name="Terry A."/>
            <person name="Salamov A."/>
            <person name="Shapiro H."/>
            <person name="Nishiyama T."/>
            <person name="Perroud P.-F."/>
            <person name="Lindquist E."/>
            <person name="Kamisugi Y."/>
            <person name="Tanahashi T."/>
            <person name="Sakakibara K."/>
            <person name="Fujita T."/>
            <person name="Oishi K."/>
            <person name="Shin-I T."/>
            <person name="Kuroki Y."/>
            <person name="Toyoda A."/>
            <person name="Suzuki Y."/>
            <person name="Hashimoto A."/>
            <person name="Yamaguchi K."/>
            <person name="Sugano A."/>
            <person name="Kohara Y."/>
            <person name="Fujiyama A."/>
            <person name="Anterola A."/>
            <person name="Aoki S."/>
            <person name="Ashton N."/>
            <person name="Barbazuk W.B."/>
            <person name="Barker E."/>
            <person name="Bennetzen J."/>
            <person name="Bezanilla M."/>
            <person name="Blankenship R."/>
            <person name="Cho S.H."/>
            <person name="Dutcher S."/>
            <person name="Estelle M."/>
            <person name="Fawcett J.A."/>
            <person name="Gundlach H."/>
            <person name="Hanada K."/>
            <person name="Heyl A."/>
            <person name="Hicks K.A."/>
            <person name="Hugh J."/>
            <person name="Lohr M."/>
            <person name="Mayer K."/>
            <person name="Melkozernov A."/>
            <person name="Murata T."/>
            <person name="Nelson D."/>
            <person name="Pils B."/>
            <person name="Prigge M."/>
            <person name="Reiss B."/>
            <person name="Renner T."/>
            <person name="Rombauts S."/>
            <person name="Rushton P."/>
            <person name="Sanderfoot A."/>
            <person name="Schween G."/>
            <person name="Shiu S.-H."/>
            <person name="Stueber K."/>
            <person name="Theodoulou F.L."/>
            <person name="Tu H."/>
            <person name="Van de Peer Y."/>
            <person name="Verrier P.J."/>
            <person name="Waters E."/>
            <person name="Wood A."/>
            <person name="Yang L."/>
            <person name="Cove D."/>
            <person name="Cuming A."/>
            <person name="Hasebe M."/>
            <person name="Lucas S."/>
            <person name="Mishler D.B."/>
            <person name="Reski R."/>
            <person name="Grigoriev I."/>
            <person name="Quatrano R.S."/>
            <person name="Boore J.L."/>
        </authorList>
    </citation>
    <scope>NUCLEOTIDE SEQUENCE [LARGE SCALE GENOMIC DNA]</scope>
    <source>
        <strain evidence="11 12">cv. Gransden 2004</strain>
    </source>
</reference>
<dbReference type="SUPFAM" id="SSF48371">
    <property type="entry name" value="ARM repeat"/>
    <property type="match status" value="1"/>
</dbReference>
<feature type="binding site" evidence="9">
    <location>
        <position position="83"/>
    </location>
    <ligand>
        <name>Fe cation</name>
        <dbReference type="ChEBI" id="CHEBI:24875"/>
        <label>1</label>
    </ligand>
</feature>
<dbReference type="GO" id="GO:0046872">
    <property type="term" value="F:metal ion binding"/>
    <property type="evidence" value="ECO:0007669"/>
    <property type="project" value="UniProtKB-KW"/>
</dbReference>
<keyword evidence="6 9" id="KW-0408">Iron</keyword>
<proteinExistence type="inferred from homology"/>
<comment type="catalytic activity">
    <reaction evidence="1 9">
        <text>[eIF5A protein]-deoxyhypusine + AH2 + O2 = [eIF5A protein]-hypusine + A + H2O</text>
        <dbReference type="Rhea" id="RHEA:14101"/>
        <dbReference type="Rhea" id="RHEA-COMP:10144"/>
        <dbReference type="Rhea" id="RHEA-COMP:12592"/>
        <dbReference type="ChEBI" id="CHEBI:13193"/>
        <dbReference type="ChEBI" id="CHEBI:15377"/>
        <dbReference type="ChEBI" id="CHEBI:15379"/>
        <dbReference type="ChEBI" id="CHEBI:17499"/>
        <dbReference type="ChEBI" id="CHEBI:82657"/>
        <dbReference type="ChEBI" id="CHEBI:91175"/>
        <dbReference type="EC" id="1.14.99.29"/>
    </reaction>
</comment>
<feature type="binding site" evidence="9">
    <location>
        <position position="268"/>
    </location>
    <ligand>
        <name>Fe cation</name>
        <dbReference type="ChEBI" id="CHEBI:24875"/>
        <label>2</label>
    </ligand>
</feature>
<dbReference type="GeneID" id="112288669"/>
<dbReference type="PANTHER" id="PTHR12697">
    <property type="entry name" value="PBS LYASE HEAT-LIKE PROTEIN"/>
    <property type="match status" value="1"/>
</dbReference>
<comment type="cofactor">
    <cofactor evidence="9">
        <name>Fe(2+)</name>
        <dbReference type="ChEBI" id="CHEBI:29033"/>
    </cofactor>
    <text evidence="9">Binds 2 Fe(2+) ions per subunit.</text>
</comment>
<dbReference type="Gramene" id="Pp3c11_17490V3.2">
    <property type="protein sequence ID" value="Pp3c11_17490V3.2"/>
    <property type="gene ID" value="Pp3c11_17490"/>
</dbReference>
<feature type="binding site" evidence="9">
    <location>
        <position position="235"/>
    </location>
    <ligand>
        <name>Fe cation</name>
        <dbReference type="ChEBI" id="CHEBI:24875"/>
        <label>2</label>
    </ligand>
</feature>
<accession>A0A2K1JV30</accession>
<dbReference type="UniPathway" id="UPA00354"/>
<organism evidence="10">
    <name type="scientific">Physcomitrium patens</name>
    <name type="common">Spreading-leaved earth moss</name>
    <name type="synonym">Physcomitrella patens</name>
    <dbReference type="NCBI Taxonomy" id="3218"/>
    <lineage>
        <taxon>Eukaryota</taxon>
        <taxon>Viridiplantae</taxon>
        <taxon>Streptophyta</taxon>
        <taxon>Embryophyta</taxon>
        <taxon>Bryophyta</taxon>
        <taxon>Bryophytina</taxon>
        <taxon>Bryopsida</taxon>
        <taxon>Funariidae</taxon>
        <taxon>Funariales</taxon>
        <taxon>Funariaceae</taxon>
        <taxon>Physcomitrium</taxon>
    </lineage>
</organism>
<dbReference type="InterPro" id="IPR011989">
    <property type="entry name" value="ARM-like"/>
</dbReference>
<comment type="similarity">
    <text evidence="9">Belongs to the deoxyhypusine hydroxylase family.</text>
</comment>
<evidence type="ECO:0000256" key="2">
    <source>
        <dbReference type="ARBA" id="ARBA00005041"/>
    </source>
</evidence>
<name>A0A2K1JV30_PHYPA</name>
<dbReference type="GO" id="GO:0019135">
    <property type="term" value="F:deoxyhypusine monooxygenase activity"/>
    <property type="evidence" value="ECO:0007669"/>
    <property type="project" value="UniProtKB-UniRule"/>
</dbReference>
<feature type="binding site" evidence="9">
    <location>
        <position position="269"/>
    </location>
    <ligand>
        <name>Fe cation</name>
        <dbReference type="ChEBI" id="CHEBI:24875"/>
        <label>2</label>
    </ligand>
</feature>
<comment type="pathway">
    <text evidence="2 9">Protein modification; eIF5A hypusination.</text>
</comment>
<reference evidence="10 12" key="2">
    <citation type="journal article" date="2018" name="Plant J.">
        <title>The Physcomitrella patens chromosome-scale assembly reveals moss genome structure and evolution.</title>
        <authorList>
            <person name="Lang D."/>
            <person name="Ullrich K.K."/>
            <person name="Murat F."/>
            <person name="Fuchs J."/>
            <person name="Jenkins J."/>
            <person name="Haas F.B."/>
            <person name="Piednoel M."/>
            <person name="Gundlach H."/>
            <person name="Van Bel M."/>
            <person name="Meyberg R."/>
            <person name="Vives C."/>
            <person name="Morata J."/>
            <person name="Symeonidi A."/>
            <person name="Hiss M."/>
            <person name="Muchero W."/>
            <person name="Kamisugi Y."/>
            <person name="Saleh O."/>
            <person name="Blanc G."/>
            <person name="Decker E.L."/>
            <person name="van Gessel N."/>
            <person name="Grimwood J."/>
            <person name="Hayes R.D."/>
            <person name="Graham S.W."/>
            <person name="Gunter L.E."/>
            <person name="McDaniel S.F."/>
            <person name="Hoernstein S.N.W."/>
            <person name="Larsson A."/>
            <person name="Li F.W."/>
            <person name="Perroud P.F."/>
            <person name="Phillips J."/>
            <person name="Ranjan P."/>
            <person name="Rokshar D.S."/>
            <person name="Rothfels C.J."/>
            <person name="Schneider L."/>
            <person name="Shu S."/>
            <person name="Stevenson D.W."/>
            <person name="Thummler F."/>
            <person name="Tillich M."/>
            <person name="Villarreal Aguilar J.C."/>
            <person name="Widiez T."/>
            <person name="Wong G.K."/>
            <person name="Wymore A."/>
            <person name="Zhang Y."/>
            <person name="Zimmer A.D."/>
            <person name="Quatrano R.S."/>
            <person name="Mayer K.F.X."/>
            <person name="Goodstein D."/>
            <person name="Casacuberta J.M."/>
            <person name="Vandepoele K."/>
            <person name="Reski R."/>
            <person name="Cuming A.C."/>
            <person name="Tuskan G.A."/>
            <person name="Maumus F."/>
            <person name="Salse J."/>
            <person name="Schmutz J."/>
            <person name="Rensing S.A."/>
        </authorList>
    </citation>
    <scope>NUCLEOTIDE SEQUENCE [LARGE SCALE GENOMIC DNA]</scope>
    <source>
        <strain evidence="11 12">cv. Gransden 2004</strain>
    </source>
</reference>
<evidence type="ECO:0000313" key="10">
    <source>
        <dbReference type="EMBL" id="PNR45382.1"/>
    </source>
</evidence>
<evidence type="ECO:0000256" key="3">
    <source>
        <dbReference type="ARBA" id="ARBA00022723"/>
    </source>
</evidence>
<comment type="function">
    <text evidence="9">Catalyzes the hydroxylation of the N(6)-(4-aminobutyl)-L-lysine intermediate to form hypusine, an essential post-translational modification only found in mature eIF-5A factor.</text>
</comment>
<keyword evidence="4" id="KW-0677">Repeat</keyword>
<feature type="binding site" evidence="9">
    <location>
        <position position="117"/>
    </location>
    <ligand>
        <name>Fe cation</name>
        <dbReference type="ChEBI" id="CHEBI:24875"/>
        <label>1</label>
    </ligand>
</feature>
<evidence type="ECO:0000256" key="6">
    <source>
        <dbReference type="ARBA" id="ARBA00023004"/>
    </source>
</evidence>
<dbReference type="Gene3D" id="1.25.10.10">
    <property type="entry name" value="Leucine-rich Repeat Variant"/>
    <property type="match status" value="2"/>
</dbReference>
<dbReference type="Gramene" id="Pp3c11_17490V3.1">
    <property type="protein sequence ID" value="Pp3c11_17490V3.1"/>
    <property type="gene ID" value="Pp3c11_17490"/>
</dbReference>
<dbReference type="HAMAP" id="MF_03101">
    <property type="entry name" value="Deoxyhypusine_hydroxylase"/>
    <property type="match status" value="1"/>
</dbReference>
<evidence type="ECO:0000256" key="5">
    <source>
        <dbReference type="ARBA" id="ARBA00023002"/>
    </source>
</evidence>
<dbReference type="FunFam" id="1.25.10.10:FF:000099">
    <property type="entry name" value="Deoxyhypusine hydroxylase"/>
    <property type="match status" value="1"/>
</dbReference>
<dbReference type="OMA" id="LQEPCSI"/>
<keyword evidence="5 9" id="KW-0560">Oxidoreductase</keyword>
<feature type="binding site" evidence="9">
    <location>
        <position position="236"/>
    </location>
    <ligand>
        <name>Fe cation</name>
        <dbReference type="ChEBI" id="CHEBI:24875"/>
        <label>2</label>
    </ligand>
</feature>
<keyword evidence="7 9" id="KW-0503">Monooxygenase</keyword>
<evidence type="ECO:0000256" key="1">
    <source>
        <dbReference type="ARBA" id="ARBA00000068"/>
    </source>
</evidence>
<sequence>MVAAGPAVMQPVSTALPVELEASVSSAMSEAQMVSFLRRCLLDSSLAVPLRWRAIFSLRNYKGDDARQALVDAMSDESNLLAHEAAFALGQMQDAEAIAALRNTLRSVNEFHSIVRHEAAEALGAIGKPECLELLQEALVNDPAPEVRETCELALHRIHQVEAEDLEESPFRSVDPVIAASSSSSVAEMRKVLLDEKEKMHLRYEALFGLRNRGGPEAVAAIVETLHCESALLKHEVAYVLGQLQDKDSTEALVTTLKDAMEHPMVRHEAAEALGSIADERSVELLKSFRSDAEPIVAQSCEVALHMLELEQQGKSFEVGCTNPECGGVDHSSSCVLVW</sequence>
<protein>
    <recommendedName>
        <fullName evidence="9">Deoxyhypusine hydroxylase</fullName>
        <shortName evidence="9">DOHH</shortName>
        <ecNumber evidence="9">1.14.99.29</ecNumber>
    </recommendedName>
    <alternativeName>
        <fullName evidence="9">Deoxyhypusine dioxygenase</fullName>
    </alternativeName>
    <alternativeName>
        <fullName evidence="9">Deoxyhypusine monooxygenase</fullName>
    </alternativeName>
</protein>
<keyword evidence="8 9" id="KW-0386">Hypusine biosynthesis</keyword>
<dbReference type="InterPro" id="IPR004155">
    <property type="entry name" value="PBS_lyase_HEAT"/>
</dbReference>
<dbReference type="EnsemblPlants" id="Pp3c11_17490V3.2">
    <property type="protein sequence ID" value="Pp3c11_17490V3.2"/>
    <property type="gene ID" value="Pp3c11_17490"/>
</dbReference>
<dbReference type="SMART" id="SM00567">
    <property type="entry name" value="EZ_HEAT"/>
    <property type="match status" value="6"/>
</dbReference>
<dbReference type="Proteomes" id="UP000006727">
    <property type="component" value="Chromosome 11"/>
</dbReference>
<dbReference type="PaxDb" id="3218-PP1S80_92V6.1"/>